<keyword evidence="3" id="KW-1185">Reference proteome</keyword>
<gene>
    <name evidence="2" type="ORF">K435DRAFT_858571</name>
</gene>
<dbReference type="AlphaFoldDB" id="A0A4S8M2V3"/>
<sequence>MSSPTTHVSETDLEEDTFYKQDILRYLEVIQIRQRDIQASQTEFRRNQASLLSSVQNLQTLQTGLNEELRSIKDKINQLYSSSQYESHWDTVGTQAIFNSSPYQLLPSDVFPEEGEHLPLVMGPGPQFPSVATSTHITPQRTLPFPHSDPMAVAASSPTLDVGVNSFGTNLPEVMGPGPYVFSDAPGGQFMTRTTTPVATLPLGDFGPTTAVRVDFSIPLHTPPLENRNSIPASTQDTKPTLDFSSPIQSDTDSLYRVTQRPGGLGIAMAYCNNATSDSDSEDSNA</sequence>
<evidence type="ECO:0000256" key="1">
    <source>
        <dbReference type="SAM" id="MobiDB-lite"/>
    </source>
</evidence>
<dbReference type="EMBL" id="ML179177">
    <property type="protein sequence ID" value="THU96454.1"/>
    <property type="molecule type" value="Genomic_DNA"/>
</dbReference>
<evidence type="ECO:0000313" key="3">
    <source>
        <dbReference type="Proteomes" id="UP000297245"/>
    </source>
</evidence>
<evidence type="ECO:0000313" key="2">
    <source>
        <dbReference type="EMBL" id="THU96454.1"/>
    </source>
</evidence>
<name>A0A4S8M2V3_DENBC</name>
<organism evidence="2 3">
    <name type="scientific">Dendrothele bispora (strain CBS 962.96)</name>
    <dbReference type="NCBI Taxonomy" id="1314807"/>
    <lineage>
        <taxon>Eukaryota</taxon>
        <taxon>Fungi</taxon>
        <taxon>Dikarya</taxon>
        <taxon>Basidiomycota</taxon>
        <taxon>Agaricomycotina</taxon>
        <taxon>Agaricomycetes</taxon>
        <taxon>Agaricomycetidae</taxon>
        <taxon>Agaricales</taxon>
        <taxon>Agaricales incertae sedis</taxon>
        <taxon>Dendrothele</taxon>
    </lineage>
</organism>
<dbReference type="Proteomes" id="UP000297245">
    <property type="component" value="Unassembled WGS sequence"/>
</dbReference>
<protein>
    <submittedName>
        <fullName evidence="2">Uncharacterized protein</fullName>
    </submittedName>
</protein>
<reference evidence="2 3" key="1">
    <citation type="journal article" date="2019" name="Nat. Ecol. Evol.">
        <title>Megaphylogeny resolves global patterns of mushroom evolution.</title>
        <authorList>
            <person name="Varga T."/>
            <person name="Krizsan K."/>
            <person name="Foldi C."/>
            <person name="Dima B."/>
            <person name="Sanchez-Garcia M."/>
            <person name="Sanchez-Ramirez S."/>
            <person name="Szollosi G.J."/>
            <person name="Szarkandi J.G."/>
            <person name="Papp V."/>
            <person name="Albert L."/>
            <person name="Andreopoulos W."/>
            <person name="Angelini C."/>
            <person name="Antonin V."/>
            <person name="Barry K.W."/>
            <person name="Bougher N.L."/>
            <person name="Buchanan P."/>
            <person name="Buyck B."/>
            <person name="Bense V."/>
            <person name="Catcheside P."/>
            <person name="Chovatia M."/>
            <person name="Cooper J."/>
            <person name="Damon W."/>
            <person name="Desjardin D."/>
            <person name="Finy P."/>
            <person name="Geml J."/>
            <person name="Haridas S."/>
            <person name="Hughes K."/>
            <person name="Justo A."/>
            <person name="Karasinski D."/>
            <person name="Kautmanova I."/>
            <person name="Kiss B."/>
            <person name="Kocsube S."/>
            <person name="Kotiranta H."/>
            <person name="LaButti K.M."/>
            <person name="Lechner B.E."/>
            <person name="Liimatainen K."/>
            <person name="Lipzen A."/>
            <person name="Lukacs Z."/>
            <person name="Mihaltcheva S."/>
            <person name="Morgado L.N."/>
            <person name="Niskanen T."/>
            <person name="Noordeloos M.E."/>
            <person name="Ohm R.A."/>
            <person name="Ortiz-Santana B."/>
            <person name="Ovrebo C."/>
            <person name="Racz N."/>
            <person name="Riley R."/>
            <person name="Savchenko A."/>
            <person name="Shiryaev A."/>
            <person name="Soop K."/>
            <person name="Spirin V."/>
            <person name="Szebenyi C."/>
            <person name="Tomsovsky M."/>
            <person name="Tulloss R.E."/>
            <person name="Uehling J."/>
            <person name="Grigoriev I.V."/>
            <person name="Vagvolgyi C."/>
            <person name="Papp T."/>
            <person name="Martin F.M."/>
            <person name="Miettinen O."/>
            <person name="Hibbett D.S."/>
            <person name="Nagy L.G."/>
        </authorList>
    </citation>
    <scope>NUCLEOTIDE SEQUENCE [LARGE SCALE GENOMIC DNA]</scope>
    <source>
        <strain evidence="2 3">CBS 962.96</strain>
    </source>
</reference>
<accession>A0A4S8M2V3</accession>
<feature type="region of interest" description="Disordered" evidence="1">
    <location>
        <begin position="223"/>
        <end position="249"/>
    </location>
</feature>
<proteinExistence type="predicted"/>
<feature type="compositionally biased region" description="Polar residues" evidence="1">
    <location>
        <begin position="227"/>
        <end position="249"/>
    </location>
</feature>